<evidence type="ECO:0000313" key="2">
    <source>
        <dbReference type="EMBL" id="QEL13735.1"/>
    </source>
</evidence>
<keyword evidence="1" id="KW-1133">Transmembrane helix</keyword>
<gene>
    <name evidence="2" type="ORF">PX52LOC_00593</name>
</gene>
<dbReference type="Proteomes" id="UP000324974">
    <property type="component" value="Chromosome"/>
</dbReference>
<proteinExistence type="predicted"/>
<dbReference type="KEGG" id="lrs:PX52LOC_00593"/>
<keyword evidence="1" id="KW-0812">Transmembrane</keyword>
<keyword evidence="1" id="KW-0472">Membrane</keyword>
<evidence type="ECO:0000256" key="1">
    <source>
        <dbReference type="SAM" id="Phobius"/>
    </source>
</evidence>
<dbReference type="EMBL" id="CP042425">
    <property type="protein sequence ID" value="QEL13735.1"/>
    <property type="molecule type" value="Genomic_DNA"/>
</dbReference>
<protein>
    <submittedName>
        <fullName evidence="2">Magnesium transporter</fullName>
    </submittedName>
</protein>
<feature type="transmembrane region" description="Helical" evidence="1">
    <location>
        <begin position="104"/>
        <end position="122"/>
    </location>
</feature>
<feature type="transmembrane region" description="Helical" evidence="1">
    <location>
        <begin position="128"/>
        <end position="148"/>
    </location>
</feature>
<dbReference type="RefSeq" id="WP_149108681.1">
    <property type="nucleotide sequence ID" value="NZ_CP042425.1"/>
</dbReference>
<reference evidence="3" key="1">
    <citation type="submission" date="2019-08" db="EMBL/GenBank/DDBJ databases">
        <title>Limnoglobus roseus gen. nov., sp. nov., a novel freshwater planctomycete with a giant genome from the family Gemmataceae.</title>
        <authorList>
            <person name="Kulichevskaya I.S."/>
            <person name="Naumoff D.G."/>
            <person name="Miroshnikov K."/>
            <person name="Ivanova A."/>
            <person name="Philippov D.A."/>
            <person name="Hakobyan A."/>
            <person name="Rijpstra I.C."/>
            <person name="Sinninghe Damste J.S."/>
            <person name="Liesack W."/>
            <person name="Dedysh S.N."/>
        </authorList>
    </citation>
    <scope>NUCLEOTIDE SEQUENCE [LARGE SCALE GENOMIC DNA]</scope>
    <source>
        <strain evidence="3">PX52</strain>
    </source>
</reference>
<accession>A0A5C1A5V7</accession>
<keyword evidence="3" id="KW-1185">Reference proteome</keyword>
<sequence>MLELPLPIDPNPPPEPRRVYTVAGIGLAVTAVAAALGIALDASGSGGGPSALSAFRLVLVAGGTLTVGAAVSMRATLPLVWLFGAGAAFLASFGLPEHWDSARMLARVTVYAALTGALLAWAPVKFRYAAVSLAVVYHFFGIFLATTWPDPTPWFTQQVGTRVYLPYIQFMYLKNAYHFYSPEPGSASHLFCLVVYDATDPQTGKPEAKWVTMPSREHNWKDPMGLSYFRRLSLTEQASGSMPQLNPQSDEWRDINARRRAVAQGAQPNVAEIPLAPLDTDPNQYRMPRYDISRYLLPSYAAHLMHAYSTPEKKVASVKIYRLDHPIPNLYQFSQENWNPHHPIGFKPFYLGEFVPTGDGDAVLKDKQDPMLYWMTPILPKLRDAKGREYEDFMSKHAKYEFNWEARMP</sequence>
<dbReference type="AlphaFoldDB" id="A0A5C1A5V7"/>
<evidence type="ECO:0000313" key="3">
    <source>
        <dbReference type="Proteomes" id="UP000324974"/>
    </source>
</evidence>
<feature type="transmembrane region" description="Helical" evidence="1">
    <location>
        <begin position="20"/>
        <end position="42"/>
    </location>
</feature>
<organism evidence="2 3">
    <name type="scientific">Limnoglobus roseus</name>
    <dbReference type="NCBI Taxonomy" id="2598579"/>
    <lineage>
        <taxon>Bacteria</taxon>
        <taxon>Pseudomonadati</taxon>
        <taxon>Planctomycetota</taxon>
        <taxon>Planctomycetia</taxon>
        <taxon>Gemmatales</taxon>
        <taxon>Gemmataceae</taxon>
        <taxon>Limnoglobus</taxon>
    </lineage>
</organism>
<name>A0A5C1A5V7_9BACT</name>
<dbReference type="OrthoDB" id="271832at2"/>
<feature type="transmembrane region" description="Helical" evidence="1">
    <location>
        <begin position="79"/>
        <end position="95"/>
    </location>
</feature>
<feature type="transmembrane region" description="Helical" evidence="1">
    <location>
        <begin position="54"/>
        <end position="73"/>
    </location>
</feature>